<comment type="caution">
    <text evidence="2">The sequence shown here is derived from an EMBL/GenBank/DDBJ whole genome shotgun (WGS) entry which is preliminary data.</text>
</comment>
<proteinExistence type="predicted"/>
<accession>A0A2K0XPF7</accession>
<dbReference type="GO" id="GO:0008641">
    <property type="term" value="F:ubiquitin-like modifier activating enzyme activity"/>
    <property type="evidence" value="ECO:0007669"/>
    <property type="project" value="InterPro"/>
</dbReference>
<dbReference type="Pfam" id="PF00899">
    <property type="entry name" value="ThiF"/>
    <property type="match status" value="1"/>
</dbReference>
<dbReference type="SUPFAM" id="SSF69572">
    <property type="entry name" value="Activating enzymes of the ubiquitin-like proteins"/>
    <property type="match status" value="1"/>
</dbReference>
<protein>
    <recommendedName>
        <fullName evidence="1">THIF-type NAD/FAD binding fold domain-containing protein</fullName>
    </recommendedName>
</protein>
<dbReference type="EMBL" id="NBAX01000001">
    <property type="protein sequence ID" value="PNP96437.1"/>
    <property type="molecule type" value="Genomic_DNA"/>
</dbReference>
<dbReference type="Proteomes" id="UP000236634">
    <property type="component" value="Unassembled WGS sequence"/>
</dbReference>
<dbReference type="NCBIfam" id="TIGR03736">
    <property type="entry name" value="PRTRC_ThiF"/>
    <property type="match status" value="1"/>
</dbReference>
<dbReference type="InterPro" id="IPR000594">
    <property type="entry name" value="ThiF_NAD_FAD-bd"/>
</dbReference>
<name>A0A2K0XPF7_9BACT</name>
<evidence type="ECO:0000313" key="2">
    <source>
        <dbReference type="EMBL" id="PNP96437.1"/>
    </source>
</evidence>
<sequence length="253" mass="28060">MKKQHYIDNYLLNPRHKITVSLVGVGGTGSQVLTSLGRINYALRKLGHPGMQVTAYDADIVSEANCGRQLFSMQEVGLNKANVLVSKLNMFFGTAWKSEPVMFGRDSAVTNIVVSCVDTVEARLIIDDKLRKCDYGYDDQKFLYWLDFGNLTDRGQVILGTAGHKIEQPKNKGCVSILKSVTDLFELRKVNEKEAGPSCSLAEALSKQDLFINSTLAQLGCALLWKMFTRGAIDTNGLYLNLDTMRVTPITLQ</sequence>
<dbReference type="RefSeq" id="WP_103002389.1">
    <property type="nucleotide sequence ID" value="NZ_NBAX01000001.1"/>
</dbReference>
<feature type="domain" description="THIF-type NAD/FAD binding fold" evidence="1">
    <location>
        <begin position="18"/>
        <end position="130"/>
    </location>
</feature>
<dbReference type="InterPro" id="IPR035985">
    <property type="entry name" value="Ubiquitin-activating_enz"/>
</dbReference>
<organism evidence="2 3">
    <name type="scientific">Hoylesella timonensis</name>
    <dbReference type="NCBI Taxonomy" id="386414"/>
    <lineage>
        <taxon>Bacteria</taxon>
        <taxon>Pseudomonadati</taxon>
        <taxon>Bacteroidota</taxon>
        <taxon>Bacteroidia</taxon>
        <taxon>Bacteroidales</taxon>
        <taxon>Prevotellaceae</taxon>
        <taxon>Hoylesella</taxon>
    </lineage>
</organism>
<gene>
    <name evidence="2" type="ORF">BFS16_00700</name>
</gene>
<dbReference type="AlphaFoldDB" id="A0A2K0XPF7"/>
<evidence type="ECO:0000313" key="3">
    <source>
        <dbReference type="Proteomes" id="UP000236634"/>
    </source>
</evidence>
<dbReference type="Gene3D" id="3.40.50.720">
    <property type="entry name" value="NAD(P)-binding Rossmann-like Domain"/>
    <property type="match status" value="1"/>
</dbReference>
<evidence type="ECO:0000259" key="1">
    <source>
        <dbReference type="Pfam" id="PF00899"/>
    </source>
</evidence>
<reference evidence="2 3" key="1">
    <citation type="submission" date="2017-03" db="EMBL/GenBank/DDBJ databases">
        <authorList>
            <person name="Afonso C.L."/>
            <person name="Miller P.J."/>
            <person name="Scott M.A."/>
            <person name="Spackman E."/>
            <person name="Goraichik I."/>
            <person name="Dimitrov K.M."/>
            <person name="Suarez D.L."/>
            <person name="Swayne D.E."/>
        </authorList>
    </citation>
    <scope>NUCLEOTIDE SEQUENCE [LARGE SCALE GENOMIC DNA]</scope>
    <source>
        <strain evidence="2 3">DNF00076</strain>
    </source>
</reference>
<dbReference type="InterPro" id="IPR022500">
    <property type="entry name" value="PRTRC_ThiF"/>
</dbReference>